<sequence>MEILFSDGSREEKDWNGNEVAPFDRKRWHGPTEISKRKPRIQLKHLFLTFLKTVV</sequence>
<proteinExistence type="predicted"/>
<reference evidence="1 2" key="1">
    <citation type="submission" date="2013-02" db="EMBL/GenBank/DDBJ databases">
        <title>A novel strain isolated from Lonar lake, Maharashtra, India.</title>
        <authorList>
            <person name="Singh A."/>
        </authorList>
    </citation>
    <scope>NUCLEOTIDE SEQUENCE [LARGE SCALE GENOMIC DNA]</scope>
    <source>
        <strain evidence="1 2">AK24</strain>
    </source>
</reference>
<evidence type="ECO:0000313" key="1">
    <source>
        <dbReference type="EMBL" id="EON78640.1"/>
    </source>
</evidence>
<gene>
    <name evidence="1" type="ORF">ADIS_0814</name>
</gene>
<name>R7ZWW3_9BACT</name>
<dbReference type="Proteomes" id="UP000013909">
    <property type="component" value="Unassembled WGS sequence"/>
</dbReference>
<organism evidence="1 2">
    <name type="scientific">Lunatimonas lonarensis</name>
    <dbReference type="NCBI Taxonomy" id="1232681"/>
    <lineage>
        <taxon>Bacteria</taxon>
        <taxon>Pseudomonadati</taxon>
        <taxon>Bacteroidota</taxon>
        <taxon>Cytophagia</taxon>
        <taxon>Cytophagales</taxon>
        <taxon>Cyclobacteriaceae</taxon>
    </lineage>
</organism>
<accession>R7ZWW3</accession>
<comment type="caution">
    <text evidence="1">The sequence shown here is derived from an EMBL/GenBank/DDBJ whole genome shotgun (WGS) entry which is preliminary data.</text>
</comment>
<dbReference type="STRING" id="1232681.ADIS_0814"/>
<protein>
    <submittedName>
        <fullName evidence="1">Uncharacterized protein</fullName>
    </submittedName>
</protein>
<dbReference type="AlphaFoldDB" id="R7ZWW3"/>
<keyword evidence="2" id="KW-1185">Reference proteome</keyword>
<dbReference type="EMBL" id="AQHR01000025">
    <property type="protein sequence ID" value="EON78640.1"/>
    <property type="molecule type" value="Genomic_DNA"/>
</dbReference>
<evidence type="ECO:0000313" key="2">
    <source>
        <dbReference type="Proteomes" id="UP000013909"/>
    </source>
</evidence>